<dbReference type="OrthoDB" id="28939at2759"/>
<proteinExistence type="predicted"/>
<keyword evidence="2" id="KW-1185">Reference proteome</keyword>
<evidence type="ECO:0000313" key="2">
    <source>
        <dbReference type="Proteomes" id="UP000749559"/>
    </source>
</evidence>
<dbReference type="InterPro" id="IPR009563">
    <property type="entry name" value="SSSCA1"/>
</dbReference>
<comment type="caution">
    <text evidence="1">The sequence shown here is derived from an EMBL/GenBank/DDBJ whole genome shotgun (WGS) entry which is preliminary data.</text>
</comment>
<dbReference type="EMBL" id="CAIIXF020000008">
    <property type="protein sequence ID" value="CAH1792223.1"/>
    <property type="molecule type" value="Genomic_DNA"/>
</dbReference>
<dbReference type="AlphaFoldDB" id="A0A8J1U3J3"/>
<protein>
    <submittedName>
        <fullName evidence="1">Uncharacterized protein</fullName>
    </submittedName>
</protein>
<dbReference type="Proteomes" id="UP000749559">
    <property type="component" value="Unassembled WGS sequence"/>
</dbReference>
<dbReference type="InterPro" id="IPR051888">
    <property type="entry name" value="UPF0148_domain"/>
</dbReference>
<name>A0A8J1U3J3_OWEFU</name>
<dbReference type="Pfam" id="PF06677">
    <property type="entry name" value="Auto_anti-p27"/>
    <property type="match status" value="1"/>
</dbReference>
<dbReference type="PANTHER" id="PTHR16537:SF1">
    <property type="entry name" value="PROTEIN ZNRD2"/>
    <property type="match status" value="1"/>
</dbReference>
<dbReference type="PANTHER" id="PTHR16537">
    <property type="entry name" value="SJOEGREN SYNDROME/SCLERODERMA AUTOANTIGEN 1"/>
    <property type="match status" value="1"/>
</dbReference>
<sequence length="238" mass="26401">MLSLRSHACICKTSGKYLCSLFVQEVSIFSMAEQFEWTPPTEAEMKAIEARRERSDKISKLMGEYMLKGYTMLGTSCGKCNTVLLRTKQGLEYCVSCSELDSDTDKDNPALNSQAALVQAREQHVRSSSESNNSTLNINNGIDEQDYSMNTMDCGTTTTGQSAGFLNPESPQTAQKVHKTVQVPWEVQDTVTQVMQKMDWARKELGCSVSVEGSIQLCNLIKTCAETVKALEDIHTKP</sequence>
<organism evidence="1 2">
    <name type="scientific">Owenia fusiformis</name>
    <name type="common">Polychaete worm</name>
    <dbReference type="NCBI Taxonomy" id="6347"/>
    <lineage>
        <taxon>Eukaryota</taxon>
        <taxon>Metazoa</taxon>
        <taxon>Spiralia</taxon>
        <taxon>Lophotrochozoa</taxon>
        <taxon>Annelida</taxon>
        <taxon>Polychaeta</taxon>
        <taxon>Sedentaria</taxon>
        <taxon>Canalipalpata</taxon>
        <taxon>Sabellida</taxon>
        <taxon>Oweniida</taxon>
        <taxon>Oweniidae</taxon>
        <taxon>Owenia</taxon>
    </lineage>
</organism>
<evidence type="ECO:0000313" key="1">
    <source>
        <dbReference type="EMBL" id="CAH1792223.1"/>
    </source>
</evidence>
<reference evidence="1" key="1">
    <citation type="submission" date="2022-03" db="EMBL/GenBank/DDBJ databases">
        <authorList>
            <person name="Martin C."/>
        </authorList>
    </citation>
    <scope>NUCLEOTIDE SEQUENCE</scope>
</reference>
<accession>A0A8J1U3J3</accession>
<gene>
    <name evidence="1" type="ORF">OFUS_LOCUS17224</name>
</gene>